<proteinExistence type="predicted"/>
<sequence length="92" mass="10669">MLRSLAMGRNDLATATRLIGLVLARQLFTPMLRCKGAQTDPLIDAIGRGWYNSWYSLPTWMNFHLYIDNYYQYKNIIGILDKNPQDGSRHSF</sequence>
<dbReference type="AlphaFoldDB" id="A0A401WPZ7"/>
<evidence type="ECO:0000313" key="1">
    <source>
        <dbReference type="EMBL" id="GCD51389.1"/>
    </source>
</evidence>
<name>A0A401WPZ7_ACEPA</name>
<accession>A0A401WPZ7</accession>
<gene>
    <name evidence="1" type="ORF">NBRC3188_0086</name>
</gene>
<dbReference type="EMBL" id="BDES01000001">
    <property type="protein sequence ID" value="GCD51389.1"/>
    <property type="molecule type" value="Genomic_DNA"/>
</dbReference>
<evidence type="ECO:0000313" key="2">
    <source>
        <dbReference type="Proteomes" id="UP000287300"/>
    </source>
</evidence>
<organism evidence="1 2">
    <name type="scientific">Acetobacter pasteurianus NBRC 3188</name>
    <dbReference type="NCBI Taxonomy" id="1226663"/>
    <lineage>
        <taxon>Bacteria</taxon>
        <taxon>Pseudomonadati</taxon>
        <taxon>Pseudomonadota</taxon>
        <taxon>Alphaproteobacteria</taxon>
        <taxon>Acetobacterales</taxon>
        <taxon>Acetobacteraceae</taxon>
        <taxon>Acetobacter</taxon>
    </lineage>
</organism>
<dbReference type="Proteomes" id="UP000287300">
    <property type="component" value="Unassembled WGS sequence"/>
</dbReference>
<protein>
    <submittedName>
        <fullName evidence="1">Uncharacterized protein</fullName>
    </submittedName>
</protein>
<comment type="caution">
    <text evidence="1">The sequence shown here is derived from an EMBL/GenBank/DDBJ whole genome shotgun (WGS) entry which is preliminary data.</text>
</comment>
<reference evidence="1 2" key="1">
    <citation type="submission" date="2016-06" db="EMBL/GenBank/DDBJ databases">
        <title>Acetobacter pasteurianus NBRC 3188 whole genome sequencing project.</title>
        <authorList>
            <person name="Matsutani M."/>
            <person name="Shiwa Y."/>
            <person name="Okamoto-Kainuma A."/>
            <person name="Ishikawa M."/>
            <person name="Koizumi Y."/>
            <person name="Yoshikawa H."/>
            <person name="Yakushi T."/>
            <person name="Matsushita K."/>
        </authorList>
    </citation>
    <scope>NUCLEOTIDE SEQUENCE [LARGE SCALE GENOMIC DNA]</scope>
    <source>
        <strain evidence="1 2">NBRC 3188</strain>
    </source>
</reference>